<organism evidence="1 2">
    <name type="scientific">Tistrella mobilis</name>
    <dbReference type="NCBI Taxonomy" id="171437"/>
    <lineage>
        <taxon>Bacteria</taxon>
        <taxon>Pseudomonadati</taxon>
        <taxon>Pseudomonadota</taxon>
        <taxon>Alphaproteobacteria</taxon>
        <taxon>Geminicoccales</taxon>
        <taxon>Geminicoccaceae</taxon>
        <taxon>Tistrella</taxon>
    </lineage>
</organism>
<dbReference type="EMBL" id="DMAI01000356">
    <property type="protein sequence ID" value="HAE50102.1"/>
    <property type="molecule type" value="Genomic_DNA"/>
</dbReference>
<gene>
    <name evidence="1" type="primary">lysK</name>
    <name evidence="1" type="ORF">DCK97_22055</name>
</gene>
<sequence>MTHAAAAHTFAASPSINPFAGMRPIMTVDRRLAAEAKAWPFKEAQDLAKRLDGKLPAKGYVLFETGYGP</sequence>
<protein>
    <submittedName>
        <fullName evidence="1">Lysine--tRNA ligase</fullName>
        <ecNumber evidence="1">6.1.1.6</ecNumber>
    </submittedName>
</protein>
<comment type="caution">
    <text evidence="1">The sequence shown here is derived from an EMBL/GenBank/DDBJ whole genome shotgun (WGS) entry which is preliminary data.</text>
</comment>
<name>A0A3B9IQE3_9PROT</name>
<dbReference type="Proteomes" id="UP000257706">
    <property type="component" value="Unassembled WGS sequence"/>
</dbReference>
<evidence type="ECO:0000313" key="2">
    <source>
        <dbReference type="Proteomes" id="UP000257706"/>
    </source>
</evidence>
<reference evidence="1 2" key="1">
    <citation type="journal article" date="2018" name="Nat. Biotechnol.">
        <title>A standardized bacterial taxonomy based on genome phylogeny substantially revises the tree of life.</title>
        <authorList>
            <person name="Parks D.H."/>
            <person name="Chuvochina M."/>
            <person name="Waite D.W."/>
            <person name="Rinke C."/>
            <person name="Skarshewski A."/>
            <person name="Chaumeil P.A."/>
            <person name="Hugenholtz P."/>
        </authorList>
    </citation>
    <scope>NUCLEOTIDE SEQUENCE [LARGE SCALE GENOMIC DNA]</scope>
    <source>
        <strain evidence="1">UBA8739</strain>
    </source>
</reference>
<accession>A0A3B9IQE3</accession>
<dbReference type="GO" id="GO:0004824">
    <property type="term" value="F:lysine-tRNA ligase activity"/>
    <property type="evidence" value="ECO:0007669"/>
    <property type="project" value="UniProtKB-EC"/>
</dbReference>
<dbReference type="EC" id="6.1.1.6" evidence="1"/>
<feature type="non-terminal residue" evidence="1">
    <location>
        <position position="69"/>
    </location>
</feature>
<evidence type="ECO:0000313" key="1">
    <source>
        <dbReference type="EMBL" id="HAE50102.1"/>
    </source>
</evidence>
<keyword evidence="1" id="KW-0436">Ligase</keyword>
<dbReference type="AlphaFoldDB" id="A0A3B9IQE3"/>
<proteinExistence type="predicted"/>